<feature type="transmembrane region" description="Helical" evidence="2">
    <location>
        <begin position="73"/>
        <end position="93"/>
    </location>
</feature>
<feature type="transmembrane region" description="Helical" evidence="2">
    <location>
        <begin position="254"/>
        <end position="276"/>
    </location>
</feature>
<feature type="transmembrane region" description="Helical" evidence="2">
    <location>
        <begin position="39"/>
        <end position="61"/>
    </location>
</feature>
<protein>
    <submittedName>
        <fullName evidence="3">Uncharacterized protein</fullName>
    </submittedName>
</protein>
<feature type="compositionally biased region" description="Basic and acidic residues" evidence="1">
    <location>
        <begin position="301"/>
        <end position="313"/>
    </location>
</feature>
<keyword evidence="4" id="KW-1185">Reference proteome</keyword>
<dbReference type="Proteomes" id="UP001152747">
    <property type="component" value="Unassembled WGS sequence"/>
</dbReference>
<feature type="transmembrane region" description="Helical" evidence="2">
    <location>
        <begin position="230"/>
        <end position="248"/>
    </location>
</feature>
<comment type="caution">
    <text evidence="3">The sequence shown here is derived from an EMBL/GenBank/DDBJ whole genome shotgun (WGS) entry which is preliminary data.</text>
</comment>
<accession>A0A9P1J3V5</accession>
<keyword evidence="2" id="KW-1133">Transmembrane helix</keyword>
<reference evidence="3" key="1">
    <citation type="submission" date="2022-11" db="EMBL/GenBank/DDBJ databases">
        <authorList>
            <person name="Kikuchi T."/>
        </authorList>
    </citation>
    <scope>NUCLEOTIDE SEQUENCE</scope>
    <source>
        <strain evidence="3">PS1010</strain>
    </source>
</reference>
<feature type="region of interest" description="Disordered" evidence="1">
    <location>
        <begin position="301"/>
        <end position="391"/>
    </location>
</feature>
<evidence type="ECO:0000313" key="4">
    <source>
        <dbReference type="Proteomes" id="UP001152747"/>
    </source>
</evidence>
<evidence type="ECO:0000313" key="3">
    <source>
        <dbReference type="EMBL" id="CAI5455175.1"/>
    </source>
</evidence>
<dbReference type="OrthoDB" id="5828915at2759"/>
<proteinExistence type="predicted"/>
<evidence type="ECO:0000256" key="2">
    <source>
        <dbReference type="SAM" id="Phobius"/>
    </source>
</evidence>
<dbReference type="Gene3D" id="1.20.1070.10">
    <property type="entry name" value="Rhodopsin 7-helix transmembrane proteins"/>
    <property type="match status" value="1"/>
</dbReference>
<feature type="transmembrane region" description="Helical" evidence="2">
    <location>
        <begin position="141"/>
        <end position="162"/>
    </location>
</feature>
<organism evidence="3 4">
    <name type="scientific">Caenorhabditis angaria</name>
    <dbReference type="NCBI Taxonomy" id="860376"/>
    <lineage>
        <taxon>Eukaryota</taxon>
        <taxon>Metazoa</taxon>
        <taxon>Ecdysozoa</taxon>
        <taxon>Nematoda</taxon>
        <taxon>Chromadorea</taxon>
        <taxon>Rhabditida</taxon>
        <taxon>Rhabditina</taxon>
        <taxon>Rhabditomorpha</taxon>
        <taxon>Rhabditoidea</taxon>
        <taxon>Rhabditidae</taxon>
        <taxon>Peloderinae</taxon>
        <taxon>Caenorhabditis</taxon>
    </lineage>
</organism>
<feature type="transmembrane region" description="Helical" evidence="2">
    <location>
        <begin position="182"/>
        <end position="199"/>
    </location>
</feature>
<dbReference type="EMBL" id="CANHGI010000006">
    <property type="protein sequence ID" value="CAI5455175.1"/>
    <property type="molecule type" value="Genomic_DNA"/>
</dbReference>
<feature type="compositionally biased region" description="Low complexity" evidence="1">
    <location>
        <begin position="344"/>
        <end position="360"/>
    </location>
</feature>
<evidence type="ECO:0000256" key="1">
    <source>
        <dbReference type="SAM" id="MobiDB-lite"/>
    </source>
</evidence>
<dbReference type="AlphaFoldDB" id="A0A9P1J3V5"/>
<sequence length="391" mass="44723">MSNETDDYFYYDDSTNSSFTLQRCYENLLTSSQLDTAKYLMYFSGGWIILWCLITTLVNICHKNSGHHRFIHFFQELGIIFLAVFMCILNFALDRNYDLCKYVVIGNDFLMCFVCSLFLMEAFFASSMVNGKSDKNGGCPVVIYYILPIIIAAIPTVASYFPEKDYYGTSGLHCFVISTVDMFWAFVIPVWTILSAAILKSQLSCISCDRQNDSQNEDQVYWSRRSAKSLTIISLMLFSVWMMVMLAAEHQRLYLFILTTVLVIFFGPTIFIIHTFGHLNTCRKWASPGCFGNFYTMCPPKEKPERSRKYSKLDDDDDDIDPVKNNQDPEKSESPPRQNQVADSSQPSSKSPPQQKAPSEQHTKSSKFYSWLTDNGGAQSSKDVLFTPTLY</sequence>
<feature type="transmembrane region" description="Helical" evidence="2">
    <location>
        <begin position="105"/>
        <end position="129"/>
    </location>
</feature>
<keyword evidence="2" id="KW-0812">Transmembrane</keyword>
<feature type="compositionally biased region" description="Polar residues" evidence="1">
    <location>
        <begin position="366"/>
        <end position="382"/>
    </location>
</feature>
<name>A0A9P1J3V5_9PELO</name>
<keyword evidence="2" id="KW-0472">Membrane</keyword>
<gene>
    <name evidence="3" type="ORF">CAMP_LOCUS17812</name>
</gene>